<proteinExistence type="predicted"/>
<sequence length="112" mass="13213">MRPPAMFKVNKSHLKLIPVSMYNFRTFNIALKRFLSNYPSATKIDPRFKNPCTELQQFIDVPLFKDDEILFKPTIKDMMVAQKLFMPEIKHEIKYIDSVSEIATFPHHNLPE</sequence>
<keyword evidence="2" id="KW-1185">Reference proteome</keyword>
<comment type="caution">
    <text evidence="1">The sequence shown here is derived from an EMBL/GenBank/DDBJ whole genome shotgun (WGS) entry which is preliminary data.</text>
</comment>
<dbReference type="AlphaFoldDB" id="A0AAV4P0F8"/>
<evidence type="ECO:0000313" key="1">
    <source>
        <dbReference type="EMBL" id="GIX89480.1"/>
    </source>
</evidence>
<organism evidence="1 2">
    <name type="scientific">Caerostris extrusa</name>
    <name type="common">Bark spider</name>
    <name type="synonym">Caerostris bankana</name>
    <dbReference type="NCBI Taxonomy" id="172846"/>
    <lineage>
        <taxon>Eukaryota</taxon>
        <taxon>Metazoa</taxon>
        <taxon>Ecdysozoa</taxon>
        <taxon>Arthropoda</taxon>
        <taxon>Chelicerata</taxon>
        <taxon>Arachnida</taxon>
        <taxon>Araneae</taxon>
        <taxon>Araneomorphae</taxon>
        <taxon>Entelegynae</taxon>
        <taxon>Araneoidea</taxon>
        <taxon>Araneidae</taxon>
        <taxon>Caerostris</taxon>
    </lineage>
</organism>
<name>A0AAV4P0F8_CAEEX</name>
<dbReference type="Proteomes" id="UP001054945">
    <property type="component" value="Unassembled WGS sequence"/>
</dbReference>
<accession>A0AAV4P0F8</accession>
<reference evidence="1 2" key="1">
    <citation type="submission" date="2021-06" db="EMBL/GenBank/DDBJ databases">
        <title>Caerostris extrusa draft genome.</title>
        <authorList>
            <person name="Kono N."/>
            <person name="Arakawa K."/>
        </authorList>
    </citation>
    <scope>NUCLEOTIDE SEQUENCE [LARGE SCALE GENOMIC DNA]</scope>
</reference>
<protein>
    <submittedName>
        <fullName evidence="1">GTP-binding protein 8</fullName>
    </submittedName>
</protein>
<evidence type="ECO:0000313" key="2">
    <source>
        <dbReference type="Proteomes" id="UP001054945"/>
    </source>
</evidence>
<dbReference type="EMBL" id="BPLR01021431">
    <property type="protein sequence ID" value="GIX89480.1"/>
    <property type="molecule type" value="Genomic_DNA"/>
</dbReference>
<gene>
    <name evidence="1" type="primary">GTPBP8_1</name>
    <name evidence="1" type="ORF">CEXT_778951</name>
</gene>
<feature type="non-terminal residue" evidence="1">
    <location>
        <position position="112"/>
    </location>
</feature>